<keyword evidence="3" id="KW-0547">Nucleotide-binding</keyword>
<evidence type="ECO:0000313" key="7">
    <source>
        <dbReference type="Proteomes" id="UP000530234"/>
    </source>
</evidence>
<keyword evidence="2" id="KW-0813">Transport</keyword>
<dbReference type="GO" id="GO:0005524">
    <property type="term" value="F:ATP binding"/>
    <property type="evidence" value="ECO:0007669"/>
    <property type="project" value="UniProtKB-KW"/>
</dbReference>
<dbReference type="AlphaFoldDB" id="A0A7W3T0Y8"/>
<dbReference type="InterPro" id="IPR017871">
    <property type="entry name" value="ABC_transporter-like_CS"/>
</dbReference>
<dbReference type="InterPro" id="IPR027417">
    <property type="entry name" value="P-loop_NTPase"/>
</dbReference>
<dbReference type="SUPFAM" id="SSF52540">
    <property type="entry name" value="P-loop containing nucleoside triphosphate hydrolases"/>
    <property type="match status" value="1"/>
</dbReference>
<accession>A0A7W3T0Y8</accession>
<evidence type="ECO:0000256" key="4">
    <source>
        <dbReference type="ARBA" id="ARBA00022840"/>
    </source>
</evidence>
<sequence>MPFHFEHCSFGYRRGRPVLADLSLRVGSGHVALLGPNGAGKSTLMSLAATTERPWSGRVVLDGLGTDNRADLRAWRRRVGWMPQNITAVPGLTVREQVAYAGWLKGLSRDSAWTASLGALSLVNLTEKADVPSGELSGGQMRRVGIAEALVHDADVVLMDEPTAGLDPVQYGVLRDLMAGLSDRVRFLIATHDSRDLADLYTTVIVMSGGEVRFHGDMASFLDHAPGGGEPHRRAEDAYRVLSGAEG</sequence>
<dbReference type="PROSITE" id="PS00211">
    <property type="entry name" value="ABC_TRANSPORTER_1"/>
    <property type="match status" value="1"/>
</dbReference>
<name>A0A7W3T0Y8_9ACTN</name>
<dbReference type="PROSITE" id="PS50893">
    <property type="entry name" value="ABC_TRANSPORTER_2"/>
    <property type="match status" value="1"/>
</dbReference>
<dbReference type="Proteomes" id="UP000530234">
    <property type="component" value="Unassembled WGS sequence"/>
</dbReference>
<comment type="caution">
    <text evidence="6">The sequence shown here is derived from an EMBL/GenBank/DDBJ whole genome shotgun (WGS) entry which is preliminary data.</text>
</comment>
<organism evidence="6 7">
    <name type="scientific">Streptomyces calidiresistens</name>
    <dbReference type="NCBI Taxonomy" id="1485586"/>
    <lineage>
        <taxon>Bacteria</taxon>
        <taxon>Bacillati</taxon>
        <taxon>Actinomycetota</taxon>
        <taxon>Actinomycetes</taxon>
        <taxon>Kitasatosporales</taxon>
        <taxon>Streptomycetaceae</taxon>
        <taxon>Streptomyces</taxon>
    </lineage>
</organism>
<evidence type="ECO:0000259" key="5">
    <source>
        <dbReference type="PROSITE" id="PS50893"/>
    </source>
</evidence>
<dbReference type="PANTHER" id="PTHR43335">
    <property type="entry name" value="ABC TRANSPORTER, ATP-BINDING PROTEIN"/>
    <property type="match status" value="1"/>
</dbReference>
<protein>
    <submittedName>
        <fullName evidence="6">ATP-binding cassette domain-containing protein</fullName>
    </submittedName>
</protein>
<dbReference type="Pfam" id="PF00005">
    <property type="entry name" value="ABC_tran"/>
    <property type="match status" value="1"/>
</dbReference>
<gene>
    <name evidence="6" type="ORF">FOE67_04815</name>
</gene>
<dbReference type="SMART" id="SM00382">
    <property type="entry name" value="AAA"/>
    <property type="match status" value="1"/>
</dbReference>
<feature type="domain" description="ABC transporter" evidence="5">
    <location>
        <begin position="3"/>
        <end position="234"/>
    </location>
</feature>
<dbReference type="InterPro" id="IPR003593">
    <property type="entry name" value="AAA+_ATPase"/>
</dbReference>
<evidence type="ECO:0000256" key="2">
    <source>
        <dbReference type="ARBA" id="ARBA00022448"/>
    </source>
</evidence>
<dbReference type="EMBL" id="VKHS01000059">
    <property type="protein sequence ID" value="MBB0228853.1"/>
    <property type="molecule type" value="Genomic_DNA"/>
</dbReference>
<dbReference type="RefSeq" id="WP_182660779.1">
    <property type="nucleotide sequence ID" value="NZ_VKHS01000059.1"/>
</dbReference>
<keyword evidence="4 6" id="KW-0067">ATP-binding</keyword>
<keyword evidence="7" id="KW-1185">Reference proteome</keyword>
<proteinExistence type="inferred from homology"/>
<dbReference type="Gene3D" id="3.40.50.300">
    <property type="entry name" value="P-loop containing nucleotide triphosphate hydrolases"/>
    <property type="match status" value="1"/>
</dbReference>
<evidence type="ECO:0000256" key="1">
    <source>
        <dbReference type="ARBA" id="ARBA00005417"/>
    </source>
</evidence>
<dbReference type="PANTHER" id="PTHR43335:SF2">
    <property type="entry name" value="ABC TRANSPORTER, ATP-BINDING PROTEIN"/>
    <property type="match status" value="1"/>
</dbReference>
<comment type="similarity">
    <text evidence="1">Belongs to the ABC transporter superfamily.</text>
</comment>
<evidence type="ECO:0000313" key="6">
    <source>
        <dbReference type="EMBL" id="MBB0228853.1"/>
    </source>
</evidence>
<evidence type="ECO:0000256" key="3">
    <source>
        <dbReference type="ARBA" id="ARBA00022741"/>
    </source>
</evidence>
<dbReference type="InterPro" id="IPR003439">
    <property type="entry name" value="ABC_transporter-like_ATP-bd"/>
</dbReference>
<reference evidence="7" key="1">
    <citation type="submission" date="2019-10" db="EMBL/GenBank/DDBJ databases">
        <title>Streptomyces sp. nov., a novel actinobacterium isolated from alkaline environment.</title>
        <authorList>
            <person name="Golinska P."/>
        </authorList>
    </citation>
    <scope>NUCLEOTIDE SEQUENCE [LARGE SCALE GENOMIC DNA]</scope>
    <source>
        <strain evidence="7">DSM 42108</strain>
    </source>
</reference>
<dbReference type="GO" id="GO:0016887">
    <property type="term" value="F:ATP hydrolysis activity"/>
    <property type="evidence" value="ECO:0007669"/>
    <property type="project" value="InterPro"/>
</dbReference>